<reference evidence="4" key="3">
    <citation type="submission" date="2014-08" db="EMBL/GenBank/DDBJ databases">
        <authorList>
            <person name="Edwards T."/>
        </authorList>
    </citation>
    <scope>NUCLEOTIDE SEQUENCE [LARGE SCALE GENOMIC DNA]</scope>
</reference>
<dbReference type="Proteomes" id="UP000182888">
    <property type="component" value="Unassembled WGS sequence"/>
</dbReference>
<name>A0A090GV78_MESPL</name>
<evidence type="ECO:0000313" key="4">
    <source>
        <dbReference type="Proteomes" id="UP000182888"/>
    </source>
</evidence>
<dbReference type="EMBL" id="CCNE01000023">
    <property type="protein sequence ID" value="CDX59106.1"/>
    <property type="molecule type" value="Genomic_DNA"/>
</dbReference>
<protein>
    <submittedName>
        <fullName evidence="2">Uncharacterized protein</fullName>
    </submittedName>
</protein>
<dbReference type="Proteomes" id="UP000046122">
    <property type="component" value="Unassembled WGS sequence"/>
</dbReference>
<accession>A0A090GV78</accession>
<evidence type="ECO:0000313" key="2">
    <source>
        <dbReference type="EMBL" id="CDX59106.1"/>
    </source>
</evidence>
<gene>
    <name evidence="1" type="ORF">MPL1032_140142</name>
    <name evidence="2" type="ORF">MPL3365_30467</name>
</gene>
<dbReference type="EMBL" id="CCND01000006">
    <property type="protein sequence ID" value="CDX51893.1"/>
    <property type="molecule type" value="Genomic_DNA"/>
</dbReference>
<sequence>MGTLPKNVANHVAFHIKRFVFAI</sequence>
<evidence type="ECO:0000313" key="3">
    <source>
        <dbReference type="Proteomes" id="UP000046122"/>
    </source>
</evidence>
<evidence type="ECO:0000313" key="1">
    <source>
        <dbReference type="EMBL" id="CDX51893.1"/>
    </source>
</evidence>
<proteinExistence type="predicted"/>
<reference evidence="1" key="1">
    <citation type="submission" date="2014-08" db="EMBL/GenBank/DDBJ databases">
        <title>DNA barcoding of Bradysia (Diptera: Sciaridae) for detection of the immature stages on agricultural crops.</title>
        <authorList>
            <person name="Shin S."/>
            <person name="Jung S."/>
            <person name="Heller K."/>
            <person name="Menzel F."/>
            <person name="Hong T.-K."/>
            <person name="Lee H."/>
            <person name="Lee S."/>
        </authorList>
    </citation>
    <scope>NUCLEOTIDE SEQUENCE</scope>
</reference>
<organism evidence="2 3">
    <name type="scientific">Mesorhizobium plurifarium</name>
    <dbReference type="NCBI Taxonomy" id="69974"/>
    <lineage>
        <taxon>Bacteria</taxon>
        <taxon>Pseudomonadati</taxon>
        <taxon>Pseudomonadota</taxon>
        <taxon>Alphaproteobacteria</taxon>
        <taxon>Hyphomicrobiales</taxon>
        <taxon>Phyllobacteriaceae</taxon>
        <taxon>Mesorhizobium</taxon>
    </lineage>
</organism>
<reference evidence="2 3" key="2">
    <citation type="submission" date="2014-08" db="EMBL/GenBank/DDBJ databases">
        <authorList>
            <person name="Moulin Lionel"/>
        </authorList>
    </citation>
    <scope>NUCLEOTIDE SEQUENCE [LARGE SCALE GENOMIC DNA]</scope>
</reference>
<dbReference type="AlphaFoldDB" id="A0A090GV78"/>